<keyword evidence="8 10" id="KW-0472">Membrane</keyword>
<feature type="transmembrane region" description="Helical" evidence="11">
    <location>
        <begin position="218"/>
        <end position="245"/>
    </location>
</feature>
<accession>A0A926DNS6</accession>
<evidence type="ECO:0000313" key="14">
    <source>
        <dbReference type="EMBL" id="MBC8541089.1"/>
    </source>
</evidence>
<evidence type="ECO:0000259" key="13">
    <source>
        <dbReference type="Pfam" id="PF18075"/>
    </source>
</evidence>
<evidence type="ECO:0000259" key="12">
    <source>
        <dbReference type="Pfam" id="PF02687"/>
    </source>
</evidence>
<dbReference type="PANTHER" id="PTHR47755:SF1">
    <property type="entry name" value="CELL DIVISION PROTEIN FTSX"/>
    <property type="match status" value="1"/>
</dbReference>
<dbReference type="PIRSF" id="PIRSF003097">
    <property type="entry name" value="FtsX"/>
    <property type="match status" value="1"/>
</dbReference>
<dbReference type="InterPro" id="IPR040690">
    <property type="entry name" value="FtsX_ECD"/>
</dbReference>
<dbReference type="RefSeq" id="WP_249312906.1">
    <property type="nucleotide sequence ID" value="NZ_JACRSU010000003.1"/>
</dbReference>
<dbReference type="Gene3D" id="3.30.70.3040">
    <property type="match status" value="1"/>
</dbReference>
<feature type="domain" description="FtsX extracellular" evidence="13">
    <location>
        <begin position="60"/>
        <end position="152"/>
    </location>
</feature>
<keyword evidence="7 11" id="KW-1133">Transmembrane helix</keyword>
<dbReference type="Pfam" id="PF18075">
    <property type="entry name" value="FtsX_ECD"/>
    <property type="match status" value="1"/>
</dbReference>
<dbReference type="EMBL" id="JACRSU010000003">
    <property type="protein sequence ID" value="MBC8541089.1"/>
    <property type="molecule type" value="Genomic_DNA"/>
</dbReference>
<evidence type="ECO:0000256" key="4">
    <source>
        <dbReference type="ARBA" id="ARBA00022475"/>
    </source>
</evidence>
<keyword evidence="15" id="KW-1185">Reference proteome</keyword>
<evidence type="ECO:0000256" key="5">
    <source>
        <dbReference type="ARBA" id="ARBA00022618"/>
    </source>
</evidence>
<dbReference type="Proteomes" id="UP000611762">
    <property type="component" value="Unassembled WGS sequence"/>
</dbReference>
<dbReference type="NCBIfam" id="NF038347">
    <property type="entry name" value="FtsX_Gpos"/>
    <property type="match status" value="1"/>
</dbReference>
<dbReference type="InterPro" id="IPR058204">
    <property type="entry name" value="FtsX_firmicutes-type"/>
</dbReference>
<feature type="transmembrane region" description="Helical" evidence="11">
    <location>
        <begin position="172"/>
        <end position="197"/>
    </location>
</feature>
<evidence type="ECO:0000256" key="11">
    <source>
        <dbReference type="SAM" id="Phobius"/>
    </source>
</evidence>
<keyword evidence="4 10" id="KW-1003">Cell membrane</keyword>
<evidence type="ECO:0000256" key="7">
    <source>
        <dbReference type="ARBA" id="ARBA00022989"/>
    </source>
</evidence>
<organism evidence="14 15">
    <name type="scientific">Congzhengia minquanensis</name>
    <dbReference type="NCBI Taxonomy" id="2763657"/>
    <lineage>
        <taxon>Bacteria</taxon>
        <taxon>Bacillati</taxon>
        <taxon>Bacillota</taxon>
        <taxon>Clostridia</taxon>
        <taxon>Eubacteriales</taxon>
        <taxon>Oscillospiraceae</taxon>
        <taxon>Congzhengia</taxon>
    </lineage>
</organism>
<proteinExistence type="inferred from homology"/>
<dbReference type="InterPro" id="IPR003838">
    <property type="entry name" value="ABC3_permease_C"/>
</dbReference>
<evidence type="ECO:0000256" key="1">
    <source>
        <dbReference type="ARBA" id="ARBA00004651"/>
    </source>
</evidence>
<evidence type="ECO:0000313" key="15">
    <source>
        <dbReference type="Proteomes" id="UP000611762"/>
    </source>
</evidence>
<evidence type="ECO:0000256" key="2">
    <source>
        <dbReference type="ARBA" id="ARBA00007379"/>
    </source>
</evidence>
<feature type="transmembrane region" description="Helical" evidence="11">
    <location>
        <begin position="265"/>
        <end position="289"/>
    </location>
</feature>
<dbReference type="Pfam" id="PF02687">
    <property type="entry name" value="FtsX"/>
    <property type="match status" value="1"/>
</dbReference>
<evidence type="ECO:0000256" key="6">
    <source>
        <dbReference type="ARBA" id="ARBA00022692"/>
    </source>
</evidence>
<dbReference type="PANTHER" id="PTHR47755">
    <property type="entry name" value="CELL DIVISION PROTEIN FTSX"/>
    <property type="match status" value="1"/>
</dbReference>
<comment type="subcellular location">
    <subcellularLocation>
        <location evidence="1">Cell membrane</location>
        <topology evidence="1">Multi-pass membrane protein</topology>
    </subcellularLocation>
</comment>
<feature type="transmembrane region" description="Helical" evidence="11">
    <location>
        <begin position="21"/>
        <end position="46"/>
    </location>
</feature>
<keyword evidence="9 10" id="KW-0131">Cell cycle</keyword>
<comment type="function">
    <text evidence="10">Part of the ABC transporter FtsEX involved in asymmetric cellular division facilitating the initiation of sporulation.</text>
</comment>
<dbReference type="AlphaFoldDB" id="A0A926DNS6"/>
<evidence type="ECO:0000256" key="8">
    <source>
        <dbReference type="ARBA" id="ARBA00023136"/>
    </source>
</evidence>
<evidence type="ECO:0000256" key="9">
    <source>
        <dbReference type="ARBA" id="ARBA00023306"/>
    </source>
</evidence>
<evidence type="ECO:0000256" key="3">
    <source>
        <dbReference type="ARBA" id="ARBA00021907"/>
    </source>
</evidence>
<comment type="caution">
    <text evidence="14">The sequence shown here is derived from an EMBL/GenBank/DDBJ whole genome shotgun (WGS) entry which is preliminary data.</text>
</comment>
<gene>
    <name evidence="14" type="ORF">H8698_08905</name>
</gene>
<keyword evidence="5 10" id="KW-0132">Cell division</keyword>
<dbReference type="InterPro" id="IPR004513">
    <property type="entry name" value="FtsX"/>
</dbReference>
<comment type="similarity">
    <text evidence="2 10">Belongs to the ABC-4 integral membrane protein family. FtsX subfamily.</text>
</comment>
<feature type="domain" description="ABC3 transporter permease C-terminal" evidence="12">
    <location>
        <begin position="176"/>
        <end position="292"/>
    </location>
</feature>
<dbReference type="GO" id="GO:0005886">
    <property type="term" value="C:plasma membrane"/>
    <property type="evidence" value="ECO:0007669"/>
    <property type="project" value="UniProtKB-SubCell"/>
</dbReference>
<reference evidence="14" key="1">
    <citation type="submission" date="2020-08" db="EMBL/GenBank/DDBJ databases">
        <title>Genome public.</title>
        <authorList>
            <person name="Liu C."/>
            <person name="Sun Q."/>
        </authorList>
    </citation>
    <scope>NUCLEOTIDE SEQUENCE</scope>
    <source>
        <strain evidence="14">H8</strain>
    </source>
</reference>
<keyword evidence="6 11" id="KW-0812">Transmembrane</keyword>
<name>A0A926DNS6_9FIRM</name>
<dbReference type="GO" id="GO:0051301">
    <property type="term" value="P:cell division"/>
    <property type="evidence" value="ECO:0007669"/>
    <property type="project" value="UniProtKB-KW"/>
</dbReference>
<protein>
    <recommendedName>
        <fullName evidence="3 10">Cell division protein FtsX</fullName>
    </recommendedName>
</protein>
<sequence>MRIRGFRYFLTEAFKNIFSNGWMTIASIFTVMASLLVLGVFLILSINLNSIVGDLEGSYEIIVVMDEKTTEEGISAIGKQILKVENVADATLDRNSDRLEDLKKEFGENASLLDRYKDDNPLRNWYRITLSDLTRTSETVEKLEQIDGVEKVIQNEDAIGNLVKIANYIRTFSFWIIIALAVVSVFIISNTIKLTVYTRRKEINIMKFVGATDWFIRWPFIIEGIIIGIIGSCAAVALVLLGYNFLVDVVQNNIMFFTLKPLNELLTLILGSSFGLGAVLGGVGSFISVRKHLNV</sequence>
<evidence type="ECO:0000256" key="10">
    <source>
        <dbReference type="PIRNR" id="PIRNR003097"/>
    </source>
</evidence>